<keyword evidence="1" id="KW-0808">Transferase</keyword>
<dbReference type="Gene3D" id="3.40.630.30">
    <property type="match status" value="1"/>
</dbReference>
<evidence type="ECO:0000259" key="3">
    <source>
        <dbReference type="PROSITE" id="PS51186"/>
    </source>
</evidence>
<keyword evidence="2" id="KW-0012">Acyltransferase</keyword>
<dbReference type="CDD" id="cd04301">
    <property type="entry name" value="NAT_SF"/>
    <property type="match status" value="1"/>
</dbReference>
<gene>
    <name evidence="5" type="ORF">NCTC13159_04337</name>
    <name evidence="4" type="ORF">RO07_24880</name>
</gene>
<dbReference type="GO" id="GO:0016747">
    <property type="term" value="F:acyltransferase activity, transferring groups other than amino-acyl groups"/>
    <property type="evidence" value="ECO:0007669"/>
    <property type="project" value="InterPro"/>
</dbReference>
<evidence type="ECO:0000313" key="4">
    <source>
        <dbReference type="EMBL" id="AJC22881.1"/>
    </source>
</evidence>
<dbReference type="InterPro" id="IPR050832">
    <property type="entry name" value="Bact_Acetyltransf"/>
</dbReference>
<dbReference type="PANTHER" id="PTHR43877:SF2">
    <property type="entry name" value="AMINOALKYLPHOSPHONATE N-ACETYLTRANSFERASE-RELATED"/>
    <property type="match status" value="1"/>
</dbReference>
<dbReference type="EMBL" id="CP010310">
    <property type="protein sequence ID" value="AJC22881.1"/>
    <property type="molecule type" value="Genomic_DNA"/>
</dbReference>
<keyword evidence="6" id="KW-1185">Reference proteome</keyword>
<proteinExistence type="predicted"/>
<dbReference type="EMBL" id="UGSJ01000001">
    <property type="protein sequence ID" value="SUA92799.1"/>
    <property type="molecule type" value="Genomic_DNA"/>
</dbReference>
<dbReference type="KEGG" id="ppul:RO07_24880"/>
<evidence type="ECO:0000313" key="6">
    <source>
        <dbReference type="Proteomes" id="UP000035086"/>
    </source>
</evidence>
<dbReference type="PROSITE" id="PS51186">
    <property type="entry name" value="GNAT"/>
    <property type="match status" value="1"/>
</dbReference>
<dbReference type="RefSeq" id="WP_039412528.1">
    <property type="nucleotide sequence ID" value="NZ_CP010310.2"/>
</dbReference>
<dbReference type="AlphaFoldDB" id="A0AAJ4ZGB7"/>
<dbReference type="InterPro" id="IPR016181">
    <property type="entry name" value="Acyl_CoA_acyltransferase"/>
</dbReference>
<feature type="domain" description="N-acetyltransferase" evidence="3">
    <location>
        <begin position="3"/>
        <end position="150"/>
    </location>
</feature>
<reference evidence="5 7" key="3">
    <citation type="submission" date="2018-06" db="EMBL/GenBank/DDBJ databases">
        <authorList>
            <consortium name="Pathogen Informatics"/>
            <person name="Doyle S."/>
        </authorList>
    </citation>
    <scope>NUCLEOTIDE SEQUENCE [LARGE SCALE GENOMIC DNA]</scope>
    <source>
        <strain evidence="5 7">NCTC13159</strain>
    </source>
</reference>
<dbReference type="SUPFAM" id="SSF55729">
    <property type="entry name" value="Acyl-CoA N-acyltransferases (Nat)"/>
    <property type="match status" value="1"/>
</dbReference>
<name>A0AAJ4ZGB7_PANPU</name>
<reference evidence="6" key="1">
    <citation type="submission" date="2014-12" db="EMBL/GenBank/DDBJ databases">
        <title>Complete Genome Sequencing of Pandoraea pulmonicola DSM 16583.</title>
        <authorList>
            <person name="Chan K.-G."/>
        </authorList>
    </citation>
    <scope>NUCLEOTIDE SEQUENCE [LARGE SCALE GENOMIC DNA]</scope>
    <source>
        <strain evidence="6">DSM 16583</strain>
    </source>
</reference>
<reference evidence="4" key="2">
    <citation type="submission" date="2016-11" db="EMBL/GenBank/DDBJ databases">
        <title>Complete Genome Sequencing of Pandoraea pulmonicola DSM 16583.</title>
        <authorList>
            <person name="Chan K.-G."/>
        </authorList>
    </citation>
    <scope>NUCLEOTIDE SEQUENCE</scope>
    <source>
        <strain evidence="4">DSM 16583</strain>
    </source>
</reference>
<dbReference type="PANTHER" id="PTHR43877">
    <property type="entry name" value="AMINOALKYLPHOSPHONATE N-ACETYLTRANSFERASE-RELATED-RELATED"/>
    <property type="match status" value="1"/>
</dbReference>
<protein>
    <submittedName>
        <fullName evidence="4">GNAT family N-acetyltransferase</fullName>
    </submittedName>
    <submittedName>
        <fullName evidence="5">Predicted acetyltransferase</fullName>
    </submittedName>
</protein>
<dbReference type="Proteomes" id="UP000254589">
    <property type="component" value="Unassembled WGS sequence"/>
</dbReference>
<dbReference type="Proteomes" id="UP000035086">
    <property type="component" value="Chromosome"/>
</dbReference>
<evidence type="ECO:0000313" key="5">
    <source>
        <dbReference type="EMBL" id="SUA92799.1"/>
    </source>
</evidence>
<accession>A0AAJ4ZGB7</accession>
<organism evidence="5 7">
    <name type="scientific">Pandoraea pulmonicola</name>
    <dbReference type="NCBI Taxonomy" id="93221"/>
    <lineage>
        <taxon>Bacteria</taxon>
        <taxon>Pseudomonadati</taxon>
        <taxon>Pseudomonadota</taxon>
        <taxon>Betaproteobacteria</taxon>
        <taxon>Burkholderiales</taxon>
        <taxon>Burkholderiaceae</taxon>
        <taxon>Pandoraea</taxon>
    </lineage>
</organism>
<dbReference type="InterPro" id="IPR000182">
    <property type="entry name" value="GNAT_dom"/>
</dbReference>
<evidence type="ECO:0000256" key="2">
    <source>
        <dbReference type="ARBA" id="ARBA00023315"/>
    </source>
</evidence>
<sequence>MNILYRPAVPDDTLACIELRGRTRENAFSKDELAAIGVTAESWRAGIESGAVPGYIALSDGMLAGYCFGDRDTGEIVVLAILPEFEGAGLGKALLRLVMEDFRRNGFQKLFLGCSTDPAVRSFGFYRHLGWKPTGELDAAGDEILVYWLD</sequence>
<evidence type="ECO:0000256" key="1">
    <source>
        <dbReference type="ARBA" id="ARBA00022679"/>
    </source>
</evidence>
<dbReference type="Pfam" id="PF00583">
    <property type="entry name" value="Acetyltransf_1"/>
    <property type="match status" value="1"/>
</dbReference>
<evidence type="ECO:0000313" key="7">
    <source>
        <dbReference type="Proteomes" id="UP000254589"/>
    </source>
</evidence>